<dbReference type="EMBL" id="JAPFFF010000007">
    <property type="protein sequence ID" value="KAK8886424.1"/>
    <property type="molecule type" value="Genomic_DNA"/>
</dbReference>
<reference evidence="2 3" key="1">
    <citation type="submission" date="2024-04" db="EMBL/GenBank/DDBJ databases">
        <title>Tritrichomonas musculus Genome.</title>
        <authorList>
            <person name="Alves-Ferreira E."/>
            <person name="Grigg M."/>
            <person name="Lorenzi H."/>
            <person name="Galac M."/>
        </authorList>
    </citation>
    <scope>NUCLEOTIDE SEQUENCE [LARGE SCALE GENOMIC DNA]</scope>
    <source>
        <strain evidence="2 3">EAF2021</strain>
    </source>
</reference>
<organism evidence="2 3">
    <name type="scientific">Tritrichomonas musculus</name>
    <dbReference type="NCBI Taxonomy" id="1915356"/>
    <lineage>
        <taxon>Eukaryota</taxon>
        <taxon>Metamonada</taxon>
        <taxon>Parabasalia</taxon>
        <taxon>Tritrichomonadida</taxon>
        <taxon>Tritrichomonadidae</taxon>
        <taxon>Tritrichomonas</taxon>
    </lineage>
</organism>
<feature type="coiled-coil region" evidence="1">
    <location>
        <begin position="232"/>
        <end position="277"/>
    </location>
</feature>
<name>A0ABR2K5P1_9EUKA</name>
<evidence type="ECO:0000256" key="1">
    <source>
        <dbReference type="SAM" id="Coils"/>
    </source>
</evidence>
<keyword evidence="1" id="KW-0175">Coiled coil</keyword>
<evidence type="ECO:0000313" key="2">
    <source>
        <dbReference type="EMBL" id="KAK8886424.1"/>
    </source>
</evidence>
<keyword evidence="3" id="KW-1185">Reference proteome</keyword>
<accession>A0ABR2K5P1</accession>
<gene>
    <name evidence="2" type="ORF">M9Y10_041887</name>
</gene>
<proteinExistence type="predicted"/>
<sequence>MSESFSLFLNNQEFLIPRDFELLLKFPKRVSSQLVSQFHYNVESKVPSNIFQTFIDYLKDNSKIPTINSDNLYEYRLLSKEFNFLSEYTMKPELDPVYHVSLLKKAFTDSINDNANNEEYIAKNLDMYLEKYPDEISNIPLPSLYNIFFHNERKLDDHNRAYEIITKSENVNLSILLESLDGSKMSFDMLNDSIKKKEEHFGFMPKIDLETVINSKVSEIKEKNDQTIKNLTEKHKNEISQLTAKLQKIESEMTSKIDQINKENERYQIECNYTNNELSGIISYLKNKTGSQPILTGGGKTSSKHPITSLIQYDREHINDYYFNYYNIVASCNDNWIEFDFRERRVKVTSYTIRTSSYSFHPRSWAIVGSNGNDGWPIIDEQEENSVLNGECKQHRFKCKNESKYYRRIRYIQKNCWGSNKPFNIYLTCIEFFGSIVSPTPLT</sequence>
<evidence type="ECO:0000313" key="3">
    <source>
        <dbReference type="Proteomes" id="UP001470230"/>
    </source>
</evidence>
<evidence type="ECO:0008006" key="4">
    <source>
        <dbReference type="Google" id="ProtNLM"/>
    </source>
</evidence>
<dbReference type="Proteomes" id="UP001470230">
    <property type="component" value="Unassembled WGS sequence"/>
</dbReference>
<protein>
    <recommendedName>
        <fullName evidence="4">F5/8 type C domain-containing protein</fullName>
    </recommendedName>
</protein>
<comment type="caution">
    <text evidence="2">The sequence shown here is derived from an EMBL/GenBank/DDBJ whole genome shotgun (WGS) entry which is preliminary data.</text>
</comment>